<organism evidence="4 5">
    <name type="scientific">Stieleria varia</name>
    <dbReference type="NCBI Taxonomy" id="2528005"/>
    <lineage>
        <taxon>Bacteria</taxon>
        <taxon>Pseudomonadati</taxon>
        <taxon>Planctomycetota</taxon>
        <taxon>Planctomycetia</taxon>
        <taxon>Pirellulales</taxon>
        <taxon>Pirellulaceae</taxon>
        <taxon>Stieleria</taxon>
    </lineage>
</organism>
<evidence type="ECO:0000256" key="1">
    <source>
        <dbReference type="SAM" id="MobiDB-lite"/>
    </source>
</evidence>
<feature type="region of interest" description="Disordered" evidence="1">
    <location>
        <begin position="458"/>
        <end position="487"/>
    </location>
</feature>
<sequence precursor="true">MKHTLATLTSMLLTSLLLSLCLATCFVILTSTHAQAQERETSKPNFVFIIADDCTFRDIGCYGGQALTPNIDKLASQGLRMTHCFQCAPMCSPTRHNIYTGQYPVKTGAYPNHTVAYDHINSIVQYLKPLGYRVALSGKTHIGPRSVFDFEYSGQNNPDMQAIDQLMAESIKNSTPLCLFACSNEPHTPWNKGDASAYPPEKIRLPEYIPDTPVVREGYSRYLAEITYFDSQVGQIADLIDKHGLAKDTVLMVVSEQGNSMPFAKWTCYDSGLQSAMIARWPGRIQPGRVSDAMVEYVDVTPTFVDLAGGELASELDGKSFADVLLGKTDHHKDHVFGLMTTRGIINGNDCYPIRSVRTRTHKLVMNLQSDQAFTNACTKSPEFLSMVNAADQGDKASQHAVERYQHRPEIELYDIQNDPLEMKNLAGDPNQQERISELREILEQWMLGQGDKGIATEMVANHHKKQKPKANRNGAKNGTRPKQAAK</sequence>
<keyword evidence="2" id="KW-0732">Signal</keyword>
<dbReference type="CDD" id="cd16027">
    <property type="entry name" value="SGSH"/>
    <property type="match status" value="1"/>
</dbReference>
<dbReference type="AlphaFoldDB" id="A0A5C6AZE2"/>
<accession>A0A5C6AZE2</accession>
<feature type="domain" description="Sulfatase N-terminal" evidence="3">
    <location>
        <begin position="44"/>
        <end position="309"/>
    </location>
</feature>
<dbReference type="InterPro" id="IPR017850">
    <property type="entry name" value="Alkaline_phosphatase_core_sf"/>
</dbReference>
<dbReference type="PANTHER" id="PTHR43751:SF1">
    <property type="entry name" value="SULFATASE ATSG-RELATED"/>
    <property type="match status" value="1"/>
</dbReference>
<evidence type="ECO:0000259" key="3">
    <source>
        <dbReference type="Pfam" id="PF00884"/>
    </source>
</evidence>
<gene>
    <name evidence="4" type="primary">atsA_38</name>
    <name evidence="4" type="ORF">Pla52n_29120</name>
</gene>
<protein>
    <submittedName>
        <fullName evidence="4">Arylsulfatase</fullName>
        <ecNumber evidence="4">3.1.6.1</ecNumber>
    </submittedName>
</protein>
<proteinExistence type="predicted"/>
<dbReference type="InterPro" id="IPR052701">
    <property type="entry name" value="GAG_Ulvan_Degrading_Sulfatases"/>
</dbReference>
<dbReference type="Proteomes" id="UP000320176">
    <property type="component" value="Unassembled WGS sequence"/>
</dbReference>
<evidence type="ECO:0000313" key="5">
    <source>
        <dbReference type="Proteomes" id="UP000320176"/>
    </source>
</evidence>
<evidence type="ECO:0000313" key="4">
    <source>
        <dbReference type="EMBL" id="TWU04867.1"/>
    </source>
</evidence>
<dbReference type="RefSeq" id="WP_231742001.1">
    <property type="nucleotide sequence ID" value="NZ_CP151726.1"/>
</dbReference>
<feature type="signal peptide" evidence="2">
    <location>
        <begin position="1"/>
        <end position="36"/>
    </location>
</feature>
<evidence type="ECO:0000256" key="2">
    <source>
        <dbReference type="SAM" id="SignalP"/>
    </source>
</evidence>
<dbReference type="Pfam" id="PF00884">
    <property type="entry name" value="Sulfatase"/>
    <property type="match status" value="1"/>
</dbReference>
<name>A0A5C6AZE2_9BACT</name>
<dbReference type="Gene3D" id="3.40.720.10">
    <property type="entry name" value="Alkaline Phosphatase, subunit A"/>
    <property type="match status" value="1"/>
</dbReference>
<feature type="compositionally biased region" description="Basic residues" evidence="1">
    <location>
        <begin position="462"/>
        <end position="471"/>
    </location>
</feature>
<dbReference type="PANTHER" id="PTHR43751">
    <property type="entry name" value="SULFATASE"/>
    <property type="match status" value="1"/>
</dbReference>
<keyword evidence="5" id="KW-1185">Reference proteome</keyword>
<comment type="caution">
    <text evidence="4">The sequence shown here is derived from an EMBL/GenBank/DDBJ whole genome shotgun (WGS) entry which is preliminary data.</text>
</comment>
<reference evidence="4 5" key="1">
    <citation type="submission" date="2019-02" db="EMBL/GenBank/DDBJ databases">
        <title>Deep-cultivation of Planctomycetes and their phenomic and genomic characterization uncovers novel biology.</title>
        <authorList>
            <person name="Wiegand S."/>
            <person name="Jogler M."/>
            <person name="Boedeker C."/>
            <person name="Pinto D."/>
            <person name="Vollmers J."/>
            <person name="Rivas-Marin E."/>
            <person name="Kohn T."/>
            <person name="Peeters S.H."/>
            <person name="Heuer A."/>
            <person name="Rast P."/>
            <person name="Oberbeckmann S."/>
            <person name="Bunk B."/>
            <person name="Jeske O."/>
            <person name="Meyerdierks A."/>
            <person name="Storesund J.E."/>
            <person name="Kallscheuer N."/>
            <person name="Luecker S."/>
            <person name="Lage O.M."/>
            <person name="Pohl T."/>
            <person name="Merkel B.J."/>
            <person name="Hornburger P."/>
            <person name="Mueller R.-W."/>
            <person name="Bruemmer F."/>
            <person name="Labrenz M."/>
            <person name="Spormann A.M."/>
            <person name="Op Den Camp H."/>
            <person name="Overmann J."/>
            <person name="Amann R."/>
            <person name="Jetten M.S.M."/>
            <person name="Mascher T."/>
            <person name="Medema M.H."/>
            <person name="Devos D.P."/>
            <person name="Kaster A.-K."/>
            <person name="Ovreas L."/>
            <person name="Rohde M."/>
            <person name="Galperin M.Y."/>
            <person name="Jogler C."/>
        </authorList>
    </citation>
    <scope>NUCLEOTIDE SEQUENCE [LARGE SCALE GENOMIC DNA]</scope>
    <source>
        <strain evidence="4 5">Pla52n</strain>
    </source>
</reference>
<dbReference type="SUPFAM" id="SSF53649">
    <property type="entry name" value="Alkaline phosphatase-like"/>
    <property type="match status" value="1"/>
</dbReference>
<dbReference type="EC" id="3.1.6.1" evidence="4"/>
<dbReference type="GO" id="GO:0004065">
    <property type="term" value="F:arylsulfatase activity"/>
    <property type="evidence" value="ECO:0007669"/>
    <property type="project" value="UniProtKB-EC"/>
</dbReference>
<feature type="chain" id="PRO_5022738668" evidence="2">
    <location>
        <begin position="37"/>
        <end position="487"/>
    </location>
</feature>
<dbReference type="InterPro" id="IPR000917">
    <property type="entry name" value="Sulfatase_N"/>
</dbReference>
<dbReference type="EMBL" id="SJPN01000003">
    <property type="protein sequence ID" value="TWU04867.1"/>
    <property type="molecule type" value="Genomic_DNA"/>
</dbReference>
<keyword evidence="4" id="KW-0378">Hydrolase</keyword>